<dbReference type="Proteomes" id="UP000230052">
    <property type="component" value="Unassembled WGS sequence"/>
</dbReference>
<dbReference type="Gene3D" id="1.20.1090.10">
    <property type="entry name" value="Dehydroquinate synthase-like - alpha domain"/>
    <property type="match status" value="1"/>
</dbReference>
<feature type="domain" description="3-dehydroquinate synthase N-terminal" evidence="21">
    <location>
        <begin position="69"/>
        <end position="180"/>
    </location>
</feature>
<evidence type="ECO:0000256" key="12">
    <source>
        <dbReference type="ARBA" id="ARBA00022723"/>
    </source>
</evidence>
<evidence type="ECO:0000256" key="16">
    <source>
        <dbReference type="ARBA" id="ARBA00023141"/>
    </source>
</evidence>
<keyword evidence="13 19" id="KW-0547">Nucleotide-binding</keyword>
<evidence type="ECO:0000256" key="4">
    <source>
        <dbReference type="ARBA" id="ARBA00003485"/>
    </source>
</evidence>
<dbReference type="InterPro" id="IPR056179">
    <property type="entry name" value="DHQS_C"/>
</dbReference>
<dbReference type="InterPro" id="IPR050071">
    <property type="entry name" value="Dehydroquinate_synthase"/>
</dbReference>
<keyword evidence="15 19" id="KW-0520">NAD</keyword>
<evidence type="ECO:0000256" key="13">
    <source>
        <dbReference type="ARBA" id="ARBA00022741"/>
    </source>
</evidence>
<comment type="similarity">
    <text evidence="7 19">Belongs to the sugar phosphate cyclases superfamily. Dehydroquinate synthase family.</text>
</comment>
<feature type="binding site" evidence="19">
    <location>
        <position position="266"/>
    </location>
    <ligand>
        <name>Zn(2+)</name>
        <dbReference type="ChEBI" id="CHEBI:29105"/>
    </ligand>
</feature>
<evidence type="ECO:0000313" key="24">
    <source>
        <dbReference type="Proteomes" id="UP000230052"/>
    </source>
</evidence>
<evidence type="ECO:0000256" key="8">
    <source>
        <dbReference type="ARBA" id="ARBA00013031"/>
    </source>
</evidence>
<dbReference type="Pfam" id="PF24621">
    <property type="entry name" value="DHQS_C"/>
    <property type="match status" value="1"/>
</dbReference>
<comment type="caution">
    <text evidence="23">The sequence shown here is derived from an EMBL/GenBank/DDBJ whole genome shotgun (WGS) entry which is preliminary data.</text>
</comment>
<comment type="subcellular location">
    <subcellularLocation>
        <location evidence="5 19">Cytoplasm</location>
    </subcellularLocation>
</comment>
<keyword evidence="20" id="KW-1133">Transmembrane helix</keyword>
<evidence type="ECO:0000256" key="2">
    <source>
        <dbReference type="ARBA" id="ARBA00001911"/>
    </source>
</evidence>
<comment type="cofactor">
    <cofactor evidence="19">
        <name>Co(2+)</name>
        <dbReference type="ChEBI" id="CHEBI:48828"/>
    </cofactor>
    <cofactor evidence="19">
        <name>Zn(2+)</name>
        <dbReference type="ChEBI" id="CHEBI:29105"/>
    </cofactor>
    <text evidence="19">Binds 1 divalent metal cation per subunit. Can use either Co(2+) or Zn(2+).</text>
</comment>
<keyword evidence="11 19" id="KW-0028">Amino-acid biosynthesis</keyword>
<keyword evidence="10 19" id="KW-0963">Cytoplasm</keyword>
<keyword evidence="14 19" id="KW-0862">Zinc</keyword>
<evidence type="ECO:0000256" key="14">
    <source>
        <dbReference type="ARBA" id="ARBA00022833"/>
    </source>
</evidence>
<dbReference type="Gene3D" id="3.40.50.1970">
    <property type="match status" value="1"/>
</dbReference>
<feature type="binding site" evidence="19">
    <location>
        <position position="143"/>
    </location>
    <ligand>
        <name>NAD(+)</name>
        <dbReference type="ChEBI" id="CHEBI:57540"/>
    </ligand>
</feature>
<accession>A0A2J0KVE9</accession>
<evidence type="ECO:0000256" key="17">
    <source>
        <dbReference type="ARBA" id="ARBA00023239"/>
    </source>
</evidence>
<comment type="cofactor">
    <cofactor evidence="2 19">
        <name>NAD(+)</name>
        <dbReference type="ChEBI" id="CHEBI:57540"/>
    </cofactor>
</comment>
<dbReference type="EC" id="4.2.3.4" evidence="8 19"/>
<dbReference type="PANTHER" id="PTHR43622:SF7">
    <property type="entry name" value="3-DEHYDROQUINATE SYNTHASE, CHLOROPLASTIC"/>
    <property type="match status" value="1"/>
</dbReference>
<comment type="function">
    <text evidence="4 19">Catalyzes the conversion of 3-deoxy-D-arabino-heptulosonate 7-phosphate (DAHP) to dehydroquinate (DHQ).</text>
</comment>
<dbReference type="GO" id="GO:0003856">
    <property type="term" value="F:3-dehydroquinate synthase activity"/>
    <property type="evidence" value="ECO:0007669"/>
    <property type="project" value="UniProtKB-UniRule"/>
</dbReference>
<keyword evidence="12 19" id="KW-0479">Metal-binding</keyword>
<protein>
    <recommendedName>
        <fullName evidence="9 19">3-dehydroquinate synthase</fullName>
        <shortName evidence="19">DHQS</shortName>
        <ecNumber evidence="8 19">4.2.3.4</ecNumber>
    </recommendedName>
</protein>
<dbReference type="FunFam" id="3.40.50.1970:FF:000007">
    <property type="entry name" value="Pentafunctional AROM polypeptide"/>
    <property type="match status" value="1"/>
</dbReference>
<dbReference type="GO" id="GO:0000166">
    <property type="term" value="F:nucleotide binding"/>
    <property type="evidence" value="ECO:0007669"/>
    <property type="project" value="UniProtKB-KW"/>
</dbReference>
<evidence type="ECO:0000256" key="19">
    <source>
        <dbReference type="HAMAP-Rule" id="MF_00110"/>
    </source>
</evidence>
<proteinExistence type="inferred from homology"/>
<keyword evidence="20" id="KW-0812">Transmembrane</keyword>
<keyword evidence="18 19" id="KW-0170">Cobalt</keyword>
<evidence type="ECO:0000256" key="18">
    <source>
        <dbReference type="ARBA" id="ARBA00023285"/>
    </source>
</evidence>
<dbReference type="GO" id="GO:0046872">
    <property type="term" value="F:metal ion binding"/>
    <property type="evidence" value="ECO:0007669"/>
    <property type="project" value="UniProtKB-KW"/>
</dbReference>
<feature type="binding site" evidence="19">
    <location>
        <position position="249"/>
    </location>
    <ligand>
        <name>Zn(2+)</name>
        <dbReference type="ChEBI" id="CHEBI:29105"/>
    </ligand>
</feature>
<feature type="binding site" evidence="19">
    <location>
        <begin position="106"/>
        <end position="110"/>
    </location>
    <ligand>
        <name>NAD(+)</name>
        <dbReference type="ChEBI" id="CHEBI:57540"/>
    </ligand>
</feature>
<evidence type="ECO:0000256" key="9">
    <source>
        <dbReference type="ARBA" id="ARBA00017684"/>
    </source>
</evidence>
<evidence type="ECO:0000256" key="15">
    <source>
        <dbReference type="ARBA" id="ARBA00023027"/>
    </source>
</evidence>
<feature type="binding site" evidence="19">
    <location>
        <position position="185"/>
    </location>
    <ligand>
        <name>Zn(2+)</name>
        <dbReference type="ChEBI" id="CHEBI:29105"/>
    </ligand>
</feature>
<feature type="transmembrane region" description="Helical" evidence="20">
    <location>
        <begin position="98"/>
        <end position="119"/>
    </location>
</feature>
<keyword evidence="16 19" id="KW-0057">Aromatic amino acid biosynthesis</keyword>
<evidence type="ECO:0000256" key="7">
    <source>
        <dbReference type="ARBA" id="ARBA00005412"/>
    </source>
</evidence>
<dbReference type="UniPathway" id="UPA00053">
    <property type="reaction ID" value="UER00085"/>
</dbReference>
<dbReference type="InterPro" id="IPR030963">
    <property type="entry name" value="DHQ_synth_fam"/>
</dbReference>
<keyword evidence="20" id="KW-0472">Membrane</keyword>
<feature type="binding site" evidence="19">
    <location>
        <begin position="130"/>
        <end position="131"/>
    </location>
    <ligand>
        <name>NAD(+)</name>
        <dbReference type="ChEBI" id="CHEBI:57540"/>
    </ligand>
</feature>
<comment type="caution">
    <text evidence="19">Lacks conserved residue(s) required for the propagation of feature annotation.</text>
</comment>
<comment type="pathway">
    <text evidence="6 19">Metabolic intermediate biosynthesis; chorismate biosynthesis; chorismate from D-erythrose 4-phosphate and phosphoenolpyruvate: step 2/7.</text>
</comment>
<dbReference type="SUPFAM" id="SSF56796">
    <property type="entry name" value="Dehydroquinate synthase-like"/>
    <property type="match status" value="1"/>
</dbReference>
<dbReference type="GO" id="GO:0008652">
    <property type="term" value="P:amino acid biosynthetic process"/>
    <property type="evidence" value="ECO:0007669"/>
    <property type="project" value="UniProtKB-KW"/>
</dbReference>
<comment type="cofactor">
    <cofactor evidence="3">
        <name>Zn(2+)</name>
        <dbReference type="ChEBI" id="CHEBI:29105"/>
    </cofactor>
</comment>
<dbReference type="EMBL" id="PEWV01000062">
    <property type="protein sequence ID" value="PIU41304.1"/>
    <property type="molecule type" value="Genomic_DNA"/>
</dbReference>
<dbReference type="InterPro" id="IPR030960">
    <property type="entry name" value="DHQS/DOIS_N"/>
</dbReference>
<gene>
    <name evidence="19 23" type="primary">aroB</name>
    <name evidence="23" type="ORF">COS99_06305</name>
</gene>
<dbReference type="InterPro" id="IPR016037">
    <property type="entry name" value="DHQ_synth_AroB"/>
</dbReference>
<evidence type="ECO:0000259" key="21">
    <source>
        <dbReference type="Pfam" id="PF01761"/>
    </source>
</evidence>
<comment type="catalytic activity">
    <reaction evidence="1 19">
        <text>7-phospho-2-dehydro-3-deoxy-D-arabino-heptonate = 3-dehydroquinate + phosphate</text>
        <dbReference type="Rhea" id="RHEA:21968"/>
        <dbReference type="ChEBI" id="CHEBI:32364"/>
        <dbReference type="ChEBI" id="CHEBI:43474"/>
        <dbReference type="ChEBI" id="CHEBI:58394"/>
        <dbReference type="EC" id="4.2.3.4"/>
    </reaction>
</comment>
<evidence type="ECO:0000256" key="6">
    <source>
        <dbReference type="ARBA" id="ARBA00004661"/>
    </source>
</evidence>
<organism evidence="23 24">
    <name type="scientific">Candidatus Aquitaenariimonas noxiae</name>
    <dbReference type="NCBI Taxonomy" id="1974741"/>
    <lineage>
        <taxon>Bacteria</taxon>
        <taxon>Pseudomonadati</taxon>
        <taxon>Candidatus Omnitrophota</taxon>
        <taxon>Candidatus Aquitaenariimonas</taxon>
    </lineage>
</organism>
<dbReference type="PANTHER" id="PTHR43622">
    <property type="entry name" value="3-DEHYDROQUINATE SYNTHASE"/>
    <property type="match status" value="1"/>
</dbReference>
<keyword evidence="17 19" id="KW-0456">Lyase</keyword>
<dbReference type="HAMAP" id="MF_00110">
    <property type="entry name" value="DHQ_synthase"/>
    <property type="match status" value="1"/>
</dbReference>
<reference evidence="23 24" key="1">
    <citation type="submission" date="2017-09" db="EMBL/GenBank/DDBJ databases">
        <title>Depth-based differentiation of microbial function through sediment-hosted aquifers and enrichment of novel symbionts in the deep terrestrial subsurface.</title>
        <authorList>
            <person name="Probst A.J."/>
            <person name="Ladd B."/>
            <person name="Jarett J.K."/>
            <person name="Geller-Mcgrath D.E."/>
            <person name="Sieber C.M."/>
            <person name="Emerson J.B."/>
            <person name="Anantharaman K."/>
            <person name="Thomas B.C."/>
            <person name="Malmstrom R."/>
            <person name="Stieglmeier M."/>
            <person name="Klingl A."/>
            <person name="Woyke T."/>
            <person name="Ryan C.M."/>
            <person name="Banfield J.F."/>
        </authorList>
    </citation>
    <scope>NUCLEOTIDE SEQUENCE [LARGE SCALE GENOMIC DNA]</scope>
    <source>
        <strain evidence="23">CG07_land_8_20_14_0_80_42_15</strain>
    </source>
</reference>
<dbReference type="AlphaFoldDB" id="A0A2J0KVE9"/>
<feature type="binding site" evidence="19">
    <location>
        <position position="152"/>
    </location>
    <ligand>
        <name>NAD(+)</name>
        <dbReference type="ChEBI" id="CHEBI:57540"/>
    </ligand>
</feature>
<dbReference type="CDD" id="cd08195">
    <property type="entry name" value="DHQS"/>
    <property type="match status" value="1"/>
</dbReference>
<evidence type="ECO:0000259" key="22">
    <source>
        <dbReference type="Pfam" id="PF24621"/>
    </source>
</evidence>
<dbReference type="NCBIfam" id="TIGR01357">
    <property type="entry name" value="aroB"/>
    <property type="match status" value="1"/>
</dbReference>
<evidence type="ECO:0000256" key="5">
    <source>
        <dbReference type="ARBA" id="ARBA00004496"/>
    </source>
</evidence>
<evidence type="ECO:0000256" key="11">
    <source>
        <dbReference type="ARBA" id="ARBA00022605"/>
    </source>
</evidence>
<dbReference type="Pfam" id="PF01761">
    <property type="entry name" value="DHQ_synthase"/>
    <property type="match status" value="1"/>
</dbReference>
<dbReference type="GO" id="GO:0005737">
    <property type="term" value="C:cytoplasm"/>
    <property type="evidence" value="ECO:0007669"/>
    <property type="project" value="UniProtKB-SubCell"/>
</dbReference>
<evidence type="ECO:0000313" key="23">
    <source>
        <dbReference type="EMBL" id="PIU41304.1"/>
    </source>
</evidence>
<evidence type="ECO:0000256" key="20">
    <source>
        <dbReference type="SAM" id="Phobius"/>
    </source>
</evidence>
<dbReference type="PIRSF" id="PIRSF001455">
    <property type="entry name" value="DHQ_synth"/>
    <property type="match status" value="1"/>
</dbReference>
<sequence length="362" mass="40143">MKKIKLNLNSRSYFIYIGRNALNSLGGILDGLNIGSDAFVITNDKIKRLHSGKLEKVLKKSGYSVKYKMIQDSERAKAASVCIEILNKIALYDRKKRVFIIAFGGGVIGDTAGFVASVYRRGVPYIQIPTTLLSQLDSAIGGKVAIDLAVGKNLAGSFYQPRAVLSDISLLESLPFPEIRNGLAEAVKYGIIKDPALFTYLEKNYKKAFKFDPDFLARVICKCSKIKAGAVEKDERDKKDIRIMLNYGHTIGHAIESAGNYKTYVHGEAVGIGMLVEALLSYKLDLITEQNLLRIERVLENMGLPTRIKNLNLSKILKAQDHDKKIISGVNRFVLPTKIGSFKVCENIPRSLIEASLKERTA</sequence>
<dbReference type="GO" id="GO:0009423">
    <property type="term" value="P:chorismate biosynthetic process"/>
    <property type="evidence" value="ECO:0007669"/>
    <property type="project" value="UniProtKB-UniRule"/>
</dbReference>
<name>A0A2J0KVE9_9BACT</name>
<evidence type="ECO:0000256" key="10">
    <source>
        <dbReference type="ARBA" id="ARBA00022490"/>
    </source>
</evidence>
<evidence type="ECO:0000256" key="3">
    <source>
        <dbReference type="ARBA" id="ARBA00001947"/>
    </source>
</evidence>
<evidence type="ECO:0000256" key="1">
    <source>
        <dbReference type="ARBA" id="ARBA00001393"/>
    </source>
</evidence>
<feature type="domain" description="3-dehydroquinate synthase C-terminal" evidence="22">
    <location>
        <begin position="182"/>
        <end position="325"/>
    </location>
</feature>
<dbReference type="GO" id="GO:0009073">
    <property type="term" value="P:aromatic amino acid family biosynthetic process"/>
    <property type="evidence" value="ECO:0007669"/>
    <property type="project" value="UniProtKB-KW"/>
</dbReference>